<protein>
    <submittedName>
        <fullName evidence="1">Uncharacterized protein</fullName>
    </submittedName>
</protein>
<name>A0A7T7UZ89_9FLAO</name>
<organism evidence="1 2">
    <name type="scientific">Elizabethkingia bruuniana</name>
    <dbReference type="NCBI Taxonomy" id="1756149"/>
    <lineage>
        <taxon>Bacteria</taxon>
        <taxon>Pseudomonadati</taxon>
        <taxon>Bacteroidota</taxon>
        <taxon>Flavobacteriia</taxon>
        <taxon>Flavobacteriales</taxon>
        <taxon>Weeksellaceae</taxon>
        <taxon>Elizabethkingia</taxon>
    </lineage>
</organism>
<evidence type="ECO:0000313" key="2">
    <source>
        <dbReference type="Proteomes" id="UP000595426"/>
    </source>
</evidence>
<sequence length="64" mass="7563">MTEYHVIFEVLKIEQELEQGSTIQIGERFVGLYYLDNKEIHFTDDNGQEWIFYDGDTCSIISKI</sequence>
<dbReference type="Proteomes" id="UP000595426">
    <property type="component" value="Chromosome"/>
</dbReference>
<gene>
    <name evidence="1" type="ORF">I6H88_21370</name>
</gene>
<accession>A0A7T7UZ89</accession>
<keyword evidence="2" id="KW-1185">Reference proteome</keyword>
<reference evidence="1 2" key="1">
    <citation type="submission" date="2020-12" db="EMBL/GenBank/DDBJ databases">
        <title>FDA dAtabase for Regulatory Grade micrObial Sequences (FDA-ARGOS): Supporting development and validation of Infectious Disease Dx tests.</title>
        <authorList>
            <person name="Kerrigan L."/>
            <person name="Long C."/>
            <person name="Tallon L."/>
            <person name="Sadzewicz L."/>
            <person name="Zhao X."/>
            <person name="Boylan J."/>
            <person name="Ott S."/>
            <person name="Bowen H."/>
            <person name="Vavikolanu K."/>
            <person name="Mehta A."/>
            <person name="Aluvathingal J."/>
            <person name="Nadendla S."/>
            <person name="Yan Y."/>
            <person name="Sichtig H."/>
        </authorList>
    </citation>
    <scope>NUCLEOTIDE SEQUENCE [LARGE SCALE GENOMIC DNA]</scope>
    <source>
        <strain evidence="1 2">FDAARGOS_1031</strain>
    </source>
</reference>
<evidence type="ECO:0000313" key="1">
    <source>
        <dbReference type="EMBL" id="QQN58936.1"/>
    </source>
</evidence>
<dbReference type="EMBL" id="CP067018">
    <property type="protein sequence ID" value="QQN58936.1"/>
    <property type="molecule type" value="Genomic_DNA"/>
</dbReference>
<dbReference type="AlphaFoldDB" id="A0A7T7UZ89"/>
<proteinExistence type="predicted"/>
<dbReference type="RefSeq" id="WP_034870097.1">
    <property type="nucleotide sequence ID" value="NZ_CP067018.1"/>
</dbReference>